<dbReference type="Gene3D" id="3.40.190.290">
    <property type="match status" value="1"/>
</dbReference>
<dbReference type="InterPro" id="IPR050950">
    <property type="entry name" value="HTH-type_LysR_regulators"/>
</dbReference>
<reference evidence="6 7" key="1">
    <citation type="journal article" date="2021" name="ISME Commun">
        <title>Automated analysis of genomic sequences facilitates high-throughput and comprehensive description of bacteria.</title>
        <authorList>
            <person name="Hitch T.C.A."/>
        </authorList>
    </citation>
    <scope>NUCLEOTIDE SEQUENCE [LARGE SCALE GENOMIC DNA]</scope>
    <source>
        <strain evidence="6 7">Sanger_02</strain>
    </source>
</reference>
<evidence type="ECO:0000256" key="3">
    <source>
        <dbReference type="ARBA" id="ARBA00023125"/>
    </source>
</evidence>
<keyword evidence="2" id="KW-0805">Transcription regulation</keyword>
<sequence length="291" mass="33212">MSKYDIILDVYENQSISKAAAKHNYTQSAVSQTIRNYEKEIGLKLFKRSKNGMEPLPGTEPIFTELKNMRACDERIGQIAANINNLNSGFIRIGTIQSIAYHWLPGVLKNFSSEYPNITFQLYVDSFQQLTEKIHKKELDCIFVSQYVAKDLPCLPIGIDELVLVTSLDHPLANKLTVSFADIDGQYFILSADDFDYETGKLLRMNHIIPNVRFRINEDYTAIKMVEQNFGITVLPKLLLHNIPFNVCVRPFTEHLRRNLVVAYSETPEPTPALNKFLTFATKGNNECKLI</sequence>
<comment type="caution">
    <text evidence="6">The sequence shown here is derived from an EMBL/GenBank/DDBJ whole genome shotgun (WGS) entry which is preliminary data.</text>
</comment>
<dbReference type="Gene3D" id="1.10.10.10">
    <property type="entry name" value="Winged helix-like DNA-binding domain superfamily/Winged helix DNA-binding domain"/>
    <property type="match status" value="1"/>
</dbReference>
<feature type="domain" description="HTH lysR-type" evidence="5">
    <location>
        <begin position="1"/>
        <end position="56"/>
    </location>
</feature>
<dbReference type="Pfam" id="PF03466">
    <property type="entry name" value="LysR_substrate"/>
    <property type="match status" value="1"/>
</dbReference>
<evidence type="ECO:0000259" key="5">
    <source>
        <dbReference type="PROSITE" id="PS50931"/>
    </source>
</evidence>
<evidence type="ECO:0000256" key="1">
    <source>
        <dbReference type="ARBA" id="ARBA00009437"/>
    </source>
</evidence>
<evidence type="ECO:0000313" key="7">
    <source>
        <dbReference type="Proteomes" id="UP001207605"/>
    </source>
</evidence>
<accession>A0ABT2S9V3</accession>
<dbReference type="SUPFAM" id="SSF46785">
    <property type="entry name" value="Winged helix' DNA-binding domain"/>
    <property type="match status" value="1"/>
</dbReference>
<dbReference type="Pfam" id="PF00126">
    <property type="entry name" value="HTH_1"/>
    <property type="match status" value="1"/>
</dbReference>
<comment type="similarity">
    <text evidence="1">Belongs to the LysR transcriptional regulatory family.</text>
</comment>
<dbReference type="InterPro" id="IPR000847">
    <property type="entry name" value="LysR_HTH_N"/>
</dbReference>
<evidence type="ECO:0000256" key="4">
    <source>
        <dbReference type="ARBA" id="ARBA00023163"/>
    </source>
</evidence>
<proteinExistence type="inferred from homology"/>
<dbReference type="InterPro" id="IPR005119">
    <property type="entry name" value="LysR_subst-bd"/>
</dbReference>
<evidence type="ECO:0000256" key="2">
    <source>
        <dbReference type="ARBA" id="ARBA00023015"/>
    </source>
</evidence>
<dbReference type="PROSITE" id="PS50931">
    <property type="entry name" value="HTH_LYSR"/>
    <property type="match status" value="1"/>
</dbReference>
<dbReference type="InterPro" id="IPR036388">
    <property type="entry name" value="WH-like_DNA-bd_sf"/>
</dbReference>
<gene>
    <name evidence="6" type="ORF">OCV65_12530</name>
</gene>
<name>A0ABT2S9V3_9FIRM</name>
<dbReference type="InterPro" id="IPR036390">
    <property type="entry name" value="WH_DNA-bd_sf"/>
</dbReference>
<organism evidence="6 7">
    <name type="scientific">Dorea ammoniilytica</name>
    <dbReference type="NCBI Taxonomy" id="2981788"/>
    <lineage>
        <taxon>Bacteria</taxon>
        <taxon>Bacillati</taxon>
        <taxon>Bacillota</taxon>
        <taxon>Clostridia</taxon>
        <taxon>Lachnospirales</taxon>
        <taxon>Lachnospiraceae</taxon>
        <taxon>Dorea</taxon>
    </lineage>
</organism>
<dbReference type="Proteomes" id="UP001207605">
    <property type="component" value="Unassembled WGS sequence"/>
</dbReference>
<dbReference type="PANTHER" id="PTHR30419">
    <property type="entry name" value="HTH-TYPE TRANSCRIPTIONAL REGULATOR YBHD"/>
    <property type="match status" value="1"/>
</dbReference>
<dbReference type="SUPFAM" id="SSF53850">
    <property type="entry name" value="Periplasmic binding protein-like II"/>
    <property type="match status" value="1"/>
</dbReference>
<evidence type="ECO:0000313" key="6">
    <source>
        <dbReference type="EMBL" id="MCU6701050.1"/>
    </source>
</evidence>
<keyword evidence="4" id="KW-0804">Transcription</keyword>
<keyword evidence="7" id="KW-1185">Reference proteome</keyword>
<dbReference type="CDD" id="cd05466">
    <property type="entry name" value="PBP2_LTTR_substrate"/>
    <property type="match status" value="1"/>
</dbReference>
<dbReference type="EMBL" id="JAOQJV010000024">
    <property type="protein sequence ID" value="MCU6701050.1"/>
    <property type="molecule type" value="Genomic_DNA"/>
</dbReference>
<dbReference type="PANTHER" id="PTHR30419:SF28">
    <property type="entry name" value="HTH-TYPE TRANSCRIPTIONAL REGULATOR BSDA"/>
    <property type="match status" value="1"/>
</dbReference>
<keyword evidence="3" id="KW-0238">DNA-binding</keyword>
<dbReference type="RefSeq" id="WP_262582329.1">
    <property type="nucleotide sequence ID" value="NZ_JAOQJV010000024.1"/>
</dbReference>
<protein>
    <submittedName>
        <fullName evidence="6">LysR family transcriptional regulator</fullName>
    </submittedName>
</protein>